<protein>
    <recommendedName>
        <fullName evidence="1">HTH Mu-type domain-containing protein</fullName>
    </recommendedName>
</protein>
<dbReference type="InterPro" id="IPR003314">
    <property type="entry name" value="Mu-type_HTH"/>
</dbReference>
<gene>
    <name evidence="2" type="ORF">RMSM_07056</name>
</gene>
<dbReference type="PROSITE" id="PS51702">
    <property type="entry name" value="HTH_MU"/>
    <property type="match status" value="1"/>
</dbReference>
<feature type="domain" description="HTH Mu-type" evidence="1">
    <location>
        <begin position="1"/>
        <end position="50"/>
    </location>
</feature>
<keyword evidence="3" id="KW-1185">Reference proteome</keyword>
<organism evidence="2 3">
    <name type="scientific">Rhodopirellula maiorica SM1</name>
    <dbReference type="NCBI Taxonomy" id="1265738"/>
    <lineage>
        <taxon>Bacteria</taxon>
        <taxon>Pseudomonadati</taxon>
        <taxon>Planctomycetota</taxon>
        <taxon>Planctomycetia</taxon>
        <taxon>Pirellulales</taxon>
        <taxon>Pirellulaceae</taxon>
        <taxon>Novipirellula</taxon>
    </lineage>
</organism>
<evidence type="ECO:0000259" key="1">
    <source>
        <dbReference type="PROSITE" id="PS51702"/>
    </source>
</evidence>
<dbReference type="AlphaFoldDB" id="M5R9G8"/>
<accession>M5R9G8</accession>
<comment type="caution">
    <text evidence="2">The sequence shown here is derived from an EMBL/GenBank/DDBJ whole genome shotgun (WGS) entry which is preliminary data.</text>
</comment>
<sequence length="50" mass="6193">MFGLPNTIRNIRAFSQKQFARREERNREAKRRKTRRRLYAELCEERILLA</sequence>
<dbReference type="Proteomes" id="UP000011991">
    <property type="component" value="Unassembled WGS sequence"/>
</dbReference>
<dbReference type="EMBL" id="ANOG01001008">
    <property type="protein sequence ID" value="EMI16020.1"/>
    <property type="molecule type" value="Genomic_DNA"/>
</dbReference>
<feature type="non-terminal residue" evidence="2">
    <location>
        <position position="50"/>
    </location>
</feature>
<proteinExistence type="predicted"/>
<name>M5R9G8_9BACT</name>
<evidence type="ECO:0000313" key="3">
    <source>
        <dbReference type="Proteomes" id="UP000011991"/>
    </source>
</evidence>
<reference evidence="2 3" key="1">
    <citation type="journal article" date="2013" name="Mar. Genomics">
        <title>Expression of sulfatases in Rhodopirellula baltica and the diversity of sulfatases in the genus Rhodopirellula.</title>
        <authorList>
            <person name="Wegner C.E."/>
            <person name="Richter-Heitmann T."/>
            <person name="Klindworth A."/>
            <person name="Klockow C."/>
            <person name="Richter M."/>
            <person name="Achstetter T."/>
            <person name="Glockner F.O."/>
            <person name="Harder J."/>
        </authorList>
    </citation>
    <scope>NUCLEOTIDE SEQUENCE [LARGE SCALE GENOMIC DNA]</scope>
    <source>
        <strain evidence="2 3">SM1</strain>
    </source>
</reference>
<dbReference type="GO" id="GO:0003677">
    <property type="term" value="F:DNA binding"/>
    <property type="evidence" value="ECO:0007669"/>
    <property type="project" value="InterPro"/>
</dbReference>
<evidence type="ECO:0000313" key="2">
    <source>
        <dbReference type="EMBL" id="EMI16020.1"/>
    </source>
</evidence>